<proteinExistence type="predicted"/>
<organism evidence="1 2">
    <name type="scientific">Flavihumibacter fluminis</name>
    <dbReference type="NCBI Taxonomy" id="2909236"/>
    <lineage>
        <taxon>Bacteria</taxon>
        <taxon>Pseudomonadati</taxon>
        <taxon>Bacteroidota</taxon>
        <taxon>Chitinophagia</taxon>
        <taxon>Chitinophagales</taxon>
        <taxon>Chitinophagaceae</taxon>
        <taxon>Flavihumibacter</taxon>
    </lineage>
</organism>
<name>A0ABS9BMN6_9BACT</name>
<evidence type="ECO:0000313" key="1">
    <source>
        <dbReference type="EMBL" id="MCF1716332.1"/>
    </source>
</evidence>
<dbReference type="Proteomes" id="UP001200145">
    <property type="component" value="Unassembled WGS sequence"/>
</dbReference>
<dbReference type="RefSeq" id="WP_234867423.1">
    <property type="nucleotide sequence ID" value="NZ_JAKEVY010000004.1"/>
</dbReference>
<sequence>MTFVGLALLFFLSCSKSGTDEPANPCEGLTIVVNGTVTNTAGPGSTTGSIAATAKGGSGFTFSLNNGPFQASGTFSNLAAGTHTIRAKNSDGCIGSGSFTVSDGDPCAGKTISVTVDVSSSEKCGKTGTITVTASGSTGFTYRLNASGTYQASNNFTGLEPGNYTVYAKDAAGCETTKAATVGAVANGPLFTAVVTLINSKCSGCHTGTNPTSGISLGTDCAIVEKKNSIKSQAVDLETMPKGGPALSAADKKVITDWITAGGKTSD</sequence>
<comment type="caution">
    <text evidence="1">The sequence shown here is derived from an EMBL/GenBank/DDBJ whole genome shotgun (WGS) entry which is preliminary data.</text>
</comment>
<evidence type="ECO:0008006" key="3">
    <source>
        <dbReference type="Google" id="ProtNLM"/>
    </source>
</evidence>
<evidence type="ECO:0000313" key="2">
    <source>
        <dbReference type="Proteomes" id="UP001200145"/>
    </source>
</evidence>
<accession>A0ABS9BMN6</accession>
<gene>
    <name evidence="1" type="ORF">L0U88_16940</name>
</gene>
<dbReference type="EMBL" id="JAKEVY010000004">
    <property type="protein sequence ID" value="MCF1716332.1"/>
    <property type="molecule type" value="Genomic_DNA"/>
</dbReference>
<protein>
    <recommendedName>
        <fullName evidence="3">Cytochrome c domain-containing protein</fullName>
    </recommendedName>
</protein>
<reference evidence="1 2" key="1">
    <citation type="submission" date="2022-01" db="EMBL/GenBank/DDBJ databases">
        <title>Flavihumibacter sp. nov., isolated from sediment of a river.</title>
        <authorList>
            <person name="Liu H."/>
        </authorList>
    </citation>
    <scope>NUCLEOTIDE SEQUENCE [LARGE SCALE GENOMIC DNA]</scope>
    <source>
        <strain evidence="1 2">RY-1</strain>
    </source>
</reference>
<keyword evidence="2" id="KW-1185">Reference proteome</keyword>